<evidence type="ECO:0000256" key="5">
    <source>
        <dbReference type="ARBA" id="ARBA00022692"/>
    </source>
</evidence>
<feature type="transmembrane region" description="Helical" evidence="8">
    <location>
        <begin position="50"/>
        <end position="69"/>
    </location>
</feature>
<dbReference type="InterPro" id="IPR002781">
    <property type="entry name" value="TM_pro_TauE-like"/>
</dbReference>
<keyword evidence="10" id="KW-1185">Reference proteome</keyword>
<dbReference type="EMBL" id="QXDF01000002">
    <property type="protein sequence ID" value="RIA47719.1"/>
    <property type="molecule type" value="Genomic_DNA"/>
</dbReference>
<feature type="transmembrane region" description="Helical" evidence="8">
    <location>
        <begin position="12"/>
        <end position="44"/>
    </location>
</feature>
<comment type="subcellular location">
    <subcellularLocation>
        <location evidence="1 8">Cell membrane</location>
        <topology evidence="1 8">Multi-pass membrane protein</topology>
    </subcellularLocation>
</comment>
<keyword evidence="4 8" id="KW-1003">Cell membrane</keyword>
<name>A0A397PIK1_9HYPH</name>
<feature type="transmembrane region" description="Helical" evidence="8">
    <location>
        <begin position="76"/>
        <end position="95"/>
    </location>
</feature>
<keyword evidence="7 8" id="KW-0472">Membrane</keyword>
<gene>
    <name evidence="9" type="ORF">BXY53_2286</name>
</gene>
<evidence type="ECO:0000313" key="9">
    <source>
        <dbReference type="EMBL" id="RIA47719.1"/>
    </source>
</evidence>
<keyword evidence="6 8" id="KW-1133">Transmembrane helix</keyword>
<accession>A0A397PIK1</accession>
<dbReference type="GO" id="GO:0005886">
    <property type="term" value="C:plasma membrane"/>
    <property type="evidence" value="ECO:0007669"/>
    <property type="project" value="UniProtKB-SubCell"/>
</dbReference>
<feature type="transmembrane region" description="Helical" evidence="8">
    <location>
        <begin position="101"/>
        <end position="120"/>
    </location>
</feature>
<evidence type="ECO:0000256" key="8">
    <source>
        <dbReference type="RuleBase" id="RU363041"/>
    </source>
</evidence>
<feature type="transmembrane region" description="Helical" evidence="8">
    <location>
        <begin position="197"/>
        <end position="217"/>
    </location>
</feature>
<dbReference type="InterPro" id="IPR052017">
    <property type="entry name" value="TSUP"/>
</dbReference>
<dbReference type="Proteomes" id="UP000266273">
    <property type="component" value="Unassembled WGS sequence"/>
</dbReference>
<organism evidence="9 10">
    <name type="scientific">Dichotomicrobium thermohalophilum</name>
    <dbReference type="NCBI Taxonomy" id="933063"/>
    <lineage>
        <taxon>Bacteria</taxon>
        <taxon>Pseudomonadati</taxon>
        <taxon>Pseudomonadota</taxon>
        <taxon>Alphaproteobacteria</taxon>
        <taxon>Hyphomicrobiales</taxon>
        <taxon>Hyphomicrobiaceae</taxon>
        <taxon>Dichotomicrobium</taxon>
    </lineage>
</organism>
<comment type="caution">
    <text evidence="9">The sequence shown here is derived from an EMBL/GenBank/DDBJ whole genome shotgun (WGS) entry which is preliminary data.</text>
</comment>
<feature type="transmembrane region" description="Helical" evidence="8">
    <location>
        <begin position="224"/>
        <end position="242"/>
    </location>
</feature>
<dbReference type="Pfam" id="PF01925">
    <property type="entry name" value="TauE"/>
    <property type="match status" value="1"/>
</dbReference>
<evidence type="ECO:0000256" key="3">
    <source>
        <dbReference type="ARBA" id="ARBA00022448"/>
    </source>
</evidence>
<comment type="similarity">
    <text evidence="2 8">Belongs to the 4-toluene sulfonate uptake permease (TSUP) (TC 2.A.102) family.</text>
</comment>
<protein>
    <recommendedName>
        <fullName evidence="8">Probable membrane transporter protein</fullName>
    </recommendedName>
</protein>
<dbReference type="RefSeq" id="WP_119062080.1">
    <property type="nucleotide sequence ID" value="NZ_QXDF01000002.1"/>
</dbReference>
<reference evidence="9 10" key="1">
    <citation type="submission" date="2018-08" db="EMBL/GenBank/DDBJ databases">
        <title>Genomic Encyclopedia of Archaeal and Bacterial Type Strains, Phase II (KMG-II): from individual species to whole genera.</title>
        <authorList>
            <person name="Goeker M."/>
        </authorList>
    </citation>
    <scope>NUCLEOTIDE SEQUENCE [LARGE SCALE GENOMIC DNA]</scope>
    <source>
        <strain evidence="9 10">DSM 5002</strain>
    </source>
</reference>
<dbReference type="OrthoDB" id="9795324at2"/>
<feature type="transmembrane region" description="Helical" evidence="8">
    <location>
        <begin position="171"/>
        <end position="191"/>
    </location>
</feature>
<evidence type="ECO:0000313" key="10">
    <source>
        <dbReference type="Proteomes" id="UP000266273"/>
    </source>
</evidence>
<dbReference type="PANTHER" id="PTHR30269">
    <property type="entry name" value="TRANSMEMBRANE PROTEIN YFCA"/>
    <property type="match status" value="1"/>
</dbReference>
<evidence type="ECO:0000256" key="6">
    <source>
        <dbReference type="ARBA" id="ARBA00022989"/>
    </source>
</evidence>
<evidence type="ECO:0000256" key="1">
    <source>
        <dbReference type="ARBA" id="ARBA00004651"/>
    </source>
</evidence>
<proteinExistence type="inferred from homology"/>
<evidence type="ECO:0000256" key="4">
    <source>
        <dbReference type="ARBA" id="ARBA00022475"/>
    </source>
</evidence>
<evidence type="ECO:0000256" key="7">
    <source>
        <dbReference type="ARBA" id="ARBA00023136"/>
    </source>
</evidence>
<sequence length="245" mass="25289">MTEIIGFADLMGWGPAIAFLAALLQTATGFGFSLIAAPLLLLVYAPQTAIQLNIILGLVVSVIMLPRAAREADAALLRRMVIGTLVGAPLGLAIFVSGNVVLLKGIVAALALGLALLLALRFRFARSAGRDYGIGAASGLLTTSIGVPGPPLMLYFSGGQFSKKVARATTLTFFLFAYGGSLAFQVAGSGVADGVGAAALVCLPLTLLGVAGGQLIFGFINQRVFVRMIWALLVATGLYLLHTLL</sequence>
<dbReference type="AlphaFoldDB" id="A0A397PIK1"/>
<dbReference type="PANTHER" id="PTHR30269:SF37">
    <property type="entry name" value="MEMBRANE TRANSPORTER PROTEIN"/>
    <property type="match status" value="1"/>
</dbReference>
<evidence type="ECO:0000256" key="2">
    <source>
        <dbReference type="ARBA" id="ARBA00009142"/>
    </source>
</evidence>
<keyword evidence="3" id="KW-0813">Transport</keyword>
<keyword evidence="5 8" id="KW-0812">Transmembrane</keyword>